<evidence type="ECO:0000313" key="3">
    <source>
        <dbReference type="Proteomes" id="UP000293583"/>
    </source>
</evidence>
<comment type="caution">
    <text evidence="2">The sequence shown here is derived from an EMBL/GenBank/DDBJ whole genome shotgun (WGS) entry which is preliminary data.</text>
</comment>
<dbReference type="RefSeq" id="WP_130895335.1">
    <property type="nucleotide sequence ID" value="NZ_CP049835.1"/>
</dbReference>
<dbReference type="AlphaFoldDB" id="A0A4Q9BGY0"/>
<gene>
    <name evidence="2" type="ORF">EWU20_02965</name>
</gene>
<dbReference type="EMBL" id="SEWY01000001">
    <property type="protein sequence ID" value="TBH75562.1"/>
    <property type="molecule type" value="Genomic_DNA"/>
</dbReference>
<protein>
    <submittedName>
        <fullName evidence="2">LytTR family transcriptional regulator</fullName>
    </submittedName>
</protein>
<dbReference type="PANTHER" id="PTHR37299:SF1">
    <property type="entry name" value="STAGE 0 SPORULATION PROTEIN A HOMOLOG"/>
    <property type="match status" value="1"/>
</dbReference>
<keyword evidence="3" id="KW-1185">Reference proteome</keyword>
<accession>A0A4Q9BGY0</accession>
<organism evidence="2 3">
    <name type="scientific">Aquirufa antheringensis</name>
    <dbReference type="NCBI Taxonomy" id="2516559"/>
    <lineage>
        <taxon>Bacteria</taxon>
        <taxon>Pseudomonadati</taxon>
        <taxon>Bacteroidota</taxon>
        <taxon>Cytophagia</taxon>
        <taxon>Cytophagales</taxon>
        <taxon>Flectobacillaceae</taxon>
        <taxon>Aquirufa</taxon>
    </lineage>
</organism>
<evidence type="ECO:0000259" key="1">
    <source>
        <dbReference type="PROSITE" id="PS50930"/>
    </source>
</evidence>
<dbReference type="GO" id="GO:0000156">
    <property type="term" value="F:phosphorelay response regulator activity"/>
    <property type="evidence" value="ECO:0007669"/>
    <property type="project" value="InterPro"/>
</dbReference>
<dbReference type="InterPro" id="IPR046947">
    <property type="entry name" value="LytR-like"/>
</dbReference>
<dbReference type="OrthoDB" id="1116942at2"/>
<dbReference type="SMART" id="SM00850">
    <property type="entry name" value="LytTR"/>
    <property type="match status" value="1"/>
</dbReference>
<feature type="domain" description="HTH LytTR-type" evidence="1">
    <location>
        <begin position="14"/>
        <end position="104"/>
    </location>
</feature>
<dbReference type="InterPro" id="IPR007492">
    <property type="entry name" value="LytTR_DNA-bd_dom"/>
</dbReference>
<sequence length="104" mass="11829">MRKHLKIPGIDQCPVDDIVSIEGKGNYTTIFLKNGQTILMAKTLKKFESQLRLGTFLRIHKSYLVNKVNVLSHDLNETKTVKTILNQSLPVSRRKLDLVRGQLA</sequence>
<dbReference type="PANTHER" id="PTHR37299">
    <property type="entry name" value="TRANSCRIPTIONAL REGULATOR-RELATED"/>
    <property type="match status" value="1"/>
</dbReference>
<proteinExistence type="predicted"/>
<dbReference type="GO" id="GO:0003677">
    <property type="term" value="F:DNA binding"/>
    <property type="evidence" value="ECO:0007669"/>
    <property type="project" value="InterPro"/>
</dbReference>
<dbReference type="Pfam" id="PF04397">
    <property type="entry name" value="LytTR"/>
    <property type="match status" value="1"/>
</dbReference>
<evidence type="ECO:0000313" key="2">
    <source>
        <dbReference type="EMBL" id="TBH75562.1"/>
    </source>
</evidence>
<name>A0A4Q9BGY0_9BACT</name>
<dbReference type="Gene3D" id="2.40.50.1020">
    <property type="entry name" value="LytTr DNA-binding domain"/>
    <property type="match status" value="1"/>
</dbReference>
<dbReference type="PROSITE" id="PS50930">
    <property type="entry name" value="HTH_LYTTR"/>
    <property type="match status" value="1"/>
</dbReference>
<reference evidence="2 3" key="1">
    <citation type="submission" date="2019-02" db="EMBL/GenBank/DDBJ databases">
        <title>Genome of a new Bacteroidetes strain.</title>
        <authorList>
            <person name="Pitt A."/>
        </authorList>
    </citation>
    <scope>NUCLEOTIDE SEQUENCE [LARGE SCALE GENOMIC DNA]</scope>
    <source>
        <strain evidence="2 3">103A-SOEBACH</strain>
    </source>
</reference>
<dbReference type="Proteomes" id="UP000293583">
    <property type="component" value="Unassembled WGS sequence"/>
</dbReference>